<dbReference type="EMBL" id="KZ857504">
    <property type="protein sequence ID" value="RDX41713.1"/>
    <property type="molecule type" value="Genomic_DNA"/>
</dbReference>
<accession>A0A371CN53</accession>
<dbReference type="AlphaFoldDB" id="A0A371CN53"/>
<evidence type="ECO:0000256" key="1">
    <source>
        <dbReference type="SAM" id="MobiDB-lite"/>
    </source>
</evidence>
<dbReference type="Proteomes" id="UP000256964">
    <property type="component" value="Unassembled WGS sequence"/>
</dbReference>
<evidence type="ECO:0000313" key="2">
    <source>
        <dbReference type="EMBL" id="RDX41713.1"/>
    </source>
</evidence>
<sequence>MDKRSDGDGDSDGHGLVHGDGGSTSAGTRGENRRTGWETSGAVRGAPSTLRTDSVRTAHGGHCRSRDQSREAVPSRQDAREDDPGCSRVQSTYERSPSANGHGWSRSLRPVLLPEHITSAEAVGERTCGLGAAYVWTACCTMLRSELRWLGDPTRLDSVLTFALSRSVVVVRPTTRQWSNWREKGRMKTYHTVGEENGEGRGEERMERRDGTTRAEGGGVWERHCPDTALGSRFDVRNAAAALAGFDVCPSETRMRRARGGDLGVRVTQRSGGPAGTSGADTADCPGEVHA</sequence>
<name>A0A371CN53_9APHY</name>
<feature type="region of interest" description="Disordered" evidence="1">
    <location>
        <begin position="260"/>
        <end position="291"/>
    </location>
</feature>
<evidence type="ECO:0000313" key="3">
    <source>
        <dbReference type="Proteomes" id="UP000256964"/>
    </source>
</evidence>
<protein>
    <submittedName>
        <fullName evidence="2">Uncharacterized protein</fullName>
    </submittedName>
</protein>
<reference evidence="2 3" key="1">
    <citation type="journal article" date="2018" name="Biotechnol. Biofuels">
        <title>Integrative visual omics of the white-rot fungus Polyporus brumalis exposes the biotechnological potential of its oxidative enzymes for delignifying raw plant biomass.</title>
        <authorList>
            <person name="Miyauchi S."/>
            <person name="Rancon A."/>
            <person name="Drula E."/>
            <person name="Hage H."/>
            <person name="Chaduli D."/>
            <person name="Favel A."/>
            <person name="Grisel S."/>
            <person name="Henrissat B."/>
            <person name="Herpoel-Gimbert I."/>
            <person name="Ruiz-Duenas F.J."/>
            <person name="Chevret D."/>
            <person name="Hainaut M."/>
            <person name="Lin J."/>
            <person name="Wang M."/>
            <person name="Pangilinan J."/>
            <person name="Lipzen A."/>
            <person name="Lesage-Meessen L."/>
            <person name="Navarro D."/>
            <person name="Riley R."/>
            <person name="Grigoriev I.V."/>
            <person name="Zhou S."/>
            <person name="Raouche S."/>
            <person name="Rosso M.N."/>
        </authorList>
    </citation>
    <scope>NUCLEOTIDE SEQUENCE [LARGE SCALE GENOMIC DNA]</scope>
    <source>
        <strain evidence="2 3">BRFM 1820</strain>
    </source>
</reference>
<feature type="region of interest" description="Disordered" evidence="1">
    <location>
        <begin position="1"/>
        <end position="105"/>
    </location>
</feature>
<organism evidence="2 3">
    <name type="scientific">Lentinus brumalis</name>
    <dbReference type="NCBI Taxonomy" id="2498619"/>
    <lineage>
        <taxon>Eukaryota</taxon>
        <taxon>Fungi</taxon>
        <taxon>Dikarya</taxon>
        <taxon>Basidiomycota</taxon>
        <taxon>Agaricomycotina</taxon>
        <taxon>Agaricomycetes</taxon>
        <taxon>Polyporales</taxon>
        <taxon>Polyporaceae</taxon>
        <taxon>Lentinus</taxon>
    </lineage>
</organism>
<proteinExistence type="predicted"/>
<feature type="compositionally biased region" description="Basic and acidic residues" evidence="1">
    <location>
        <begin position="198"/>
        <end position="213"/>
    </location>
</feature>
<keyword evidence="3" id="KW-1185">Reference proteome</keyword>
<feature type="compositionally biased region" description="Polar residues" evidence="1">
    <location>
        <begin position="88"/>
        <end position="99"/>
    </location>
</feature>
<feature type="compositionally biased region" description="Basic and acidic residues" evidence="1">
    <location>
        <begin position="1"/>
        <end position="17"/>
    </location>
</feature>
<gene>
    <name evidence="2" type="ORF">OH76DRAFT_1475686</name>
</gene>
<feature type="region of interest" description="Disordered" evidence="1">
    <location>
        <begin position="193"/>
        <end position="220"/>
    </location>
</feature>